<dbReference type="EMBL" id="JABBJJ010000291">
    <property type="protein sequence ID" value="NMO21055.1"/>
    <property type="molecule type" value="Genomic_DNA"/>
</dbReference>
<dbReference type="RefSeq" id="WP_211194488.1">
    <property type="nucleotide sequence ID" value="NZ_JABBJJ010000291.1"/>
</dbReference>
<dbReference type="AlphaFoldDB" id="A0A848LSY9"/>
<dbReference type="PROSITE" id="PS50894">
    <property type="entry name" value="HPT"/>
    <property type="match status" value="1"/>
</dbReference>
<name>A0A848LSY9_9BACT</name>
<organism evidence="3 4">
    <name type="scientific">Pyxidicoccus fallax</name>
    <dbReference type="NCBI Taxonomy" id="394095"/>
    <lineage>
        <taxon>Bacteria</taxon>
        <taxon>Pseudomonadati</taxon>
        <taxon>Myxococcota</taxon>
        <taxon>Myxococcia</taxon>
        <taxon>Myxococcales</taxon>
        <taxon>Cystobacterineae</taxon>
        <taxon>Myxococcaceae</taxon>
        <taxon>Pyxidicoccus</taxon>
    </lineage>
</organism>
<dbReference type="InterPro" id="IPR051315">
    <property type="entry name" value="Bact_Chemotaxis_CheA"/>
</dbReference>
<keyword evidence="4" id="KW-1185">Reference proteome</keyword>
<reference evidence="3 4" key="1">
    <citation type="submission" date="2020-04" db="EMBL/GenBank/DDBJ databases">
        <title>Draft genome of Pyxidicoccus fallax type strain.</title>
        <authorList>
            <person name="Whitworth D.E."/>
        </authorList>
    </citation>
    <scope>NUCLEOTIDE SEQUENCE [LARGE SCALE GENOMIC DNA]</scope>
    <source>
        <strain evidence="3 4">DSM 14698</strain>
    </source>
</reference>
<feature type="domain" description="HPt" evidence="2">
    <location>
        <begin position="12"/>
        <end position="115"/>
    </location>
</feature>
<evidence type="ECO:0000313" key="4">
    <source>
        <dbReference type="Proteomes" id="UP000518300"/>
    </source>
</evidence>
<evidence type="ECO:0000259" key="2">
    <source>
        <dbReference type="PROSITE" id="PS50894"/>
    </source>
</evidence>
<dbReference type="InterPro" id="IPR008207">
    <property type="entry name" value="Sig_transdc_His_kin_Hpt_dom"/>
</dbReference>
<keyword evidence="1" id="KW-0597">Phosphoprotein</keyword>
<feature type="non-terminal residue" evidence="3">
    <location>
        <position position="152"/>
    </location>
</feature>
<dbReference type="GO" id="GO:0004672">
    <property type="term" value="F:protein kinase activity"/>
    <property type="evidence" value="ECO:0007669"/>
    <property type="project" value="UniProtKB-ARBA"/>
</dbReference>
<evidence type="ECO:0000256" key="1">
    <source>
        <dbReference type="PROSITE-ProRule" id="PRU00110"/>
    </source>
</evidence>
<proteinExistence type="predicted"/>
<gene>
    <name evidence="3" type="ORF">HG543_40335</name>
</gene>
<dbReference type="CDD" id="cd00088">
    <property type="entry name" value="HPT"/>
    <property type="match status" value="1"/>
</dbReference>
<dbReference type="SMART" id="SM00073">
    <property type="entry name" value="HPT"/>
    <property type="match status" value="1"/>
</dbReference>
<dbReference type="Proteomes" id="UP000518300">
    <property type="component" value="Unassembled WGS sequence"/>
</dbReference>
<dbReference type="SUPFAM" id="SSF47226">
    <property type="entry name" value="Histidine-containing phosphotransfer domain, HPT domain"/>
    <property type="match status" value="1"/>
</dbReference>
<protein>
    <submittedName>
        <fullName evidence="3">Chemotaxis protein CheA</fullName>
    </submittedName>
</protein>
<comment type="caution">
    <text evidence="3">The sequence shown here is derived from an EMBL/GenBank/DDBJ whole genome shotgun (WGS) entry which is preliminary data.</text>
</comment>
<evidence type="ECO:0000313" key="3">
    <source>
        <dbReference type="EMBL" id="NMO21055.1"/>
    </source>
</evidence>
<feature type="modified residue" description="Phosphohistidine" evidence="1">
    <location>
        <position position="58"/>
    </location>
</feature>
<dbReference type="InterPro" id="IPR036641">
    <property type="entry name" value="HPT_dom_sf"/>
</dbReference>
<dbReference type="Pfam" id="PF01627">
    <property type="entry name" value="Hpt"/>
    <property type="match status" value="1"/>
</dbReference>
<dbReference type="PANTHER" id="PTHR43395:SF10">
    <property type="entry name" value="CHEMOTAXIS PROTEIN CHEA"/>
    <property type="match status" value="1"/>
</dbReference>
<accession>A0A848LSY9</accession>
<sequence length="152" mass="16186">MSGGSGGPPPGLGAEWQMLLGIFSDEAEELLCSLEEQLIALEACPDDERLQALFRVAHTLKGSAGSMGFQSVTDYVHGLEDLLQALRERRLSVSETLVSLLLGSVDHLRELTRAVIAGVDQLGPTHQAQLQKLKDAGAVGQARCEMPASPLP</sequence>
<dbReference type="Gene3D" id="1.20.120.160">
    <property type="entry name" value="HPT domain"/>
    <property type="match status" value="1"/>
</dbReference>
<dbReference type="PANTHER" id="PTHR43395">
    <property type="entry name" value="SENSOR HISTIDINE KINASE CHEA"/>
    <property type="match status" value="1"/>
</dbReference>
<dbReference type="GO" id="GO:0000160">
    <property type="term" value="P:phosphorelay signal transduction system"/>
    <property type="evidence" value="ECO:0007669"/>
    <property type="project" value="InterPro"/>
</dbReference>